<dbReference type="OrthoDB" id="4036083at2"/>
<accession>A0A5J6FK18</accession>
<keyword evidence="2" id="KW-1185">Reference proteome</keyword>
<dbReference type="AlphaFoldDB" id="A0A5J6FK18"/>
<dbReference type="RefSeq" id="WP_150491505.1">
    <property type="nucleotide sequence ID" value="NZ_BMUV01000012.1"/>
</dbReference>
<evidence type="ECO:0000313" key="1">
    <source>
        <dbReference type="EMBL" id="QEU76187.1"/>
    </source>
</evidence>
<organism evidence="1 2">
    <name type="scientific">Streptomyces nitrosporeus</name>
    <dbReference type="NCBI Taxonomy" id="28894"/>
    <lineage>
        <taxon>Bacteria</taxon>
        <taxon>Bacillati</taxon>
        <taxon>Actinomycetota</taxon>
        <taxon>Actinomycetes</taxon>
        <taxon>Kitasatosporales</taxon>
        <taxon>Streptomycetaceae</taxon>
        <taxon>Streptomyces</taxon>
    </lineage>
</organism>
<dbReference type="EMBL" id="CP023702">
    <property type="protein sequence ID" value="QEU76187.1"/>
    <property type="molecule type" value="Genomic_DNA"/>
</dbReference>
<evidence type="ECO:0000313" key="2">
    <source>
        <dbReference type="Proteomes" id="UP000326178"/>
    </source>
</evidence>
<sequence length="249" mass="27681">MSFPPPGRHSGAAHHEHCNSALCCRCQQRQWSTRQGEERLCGHCASCCRDCGRAPAPHLDGLDDGLCAQCRGRCGRCGQPVAAEGPCPCRRWKERAGRDPVGYVLQALPQPLLQALAHRTPRSVHELVHQELGRRTADQLLERVERRWNVRWSHALHEKDEDGRRRWAPQEIAEALVGPGRCTEPQCEDGYLISTGAPCALCMRPTHRFVPATADRTAATEHARASAAMIRRALVEGRSAKPGRPRPPR</sequence>
<reference evidence="1 2" key="1">
    <citation type="submission" date="2017-09" db="EMBL/GenBank/DDBJ databases">
        <authorList>
            <person name="Lee N."/>
            <person name="Cho B.-K."/>
        </authorList>
    </citation>
    <scope>NUCLEOTIDE SEQUENCE [LARGE SCALE GENOMIC DNA]</scope>
    <source>
        <strain evidence="1 2">ATCC 12769</strain>
    </source>
</reference>
<dbReference type="Proteomes" id="UP000326178">
    <property type="component" value="Chromosome"/>
</dbReference>
<dbReference type="KEGG" id="snk:CP967_33200"/>
<proteinExistence type="predicted"/>
<gene>
    <name evidence="1" type="ORF">CP967_33200</name>
</gene>
<protein>
    <submittedName>
        <fullName evidence="1">Uncharacterized protein</fullName>
    </submittedName>
</protein>
<name>A0A5J6FK18_9ACTN</name>